<dbReference type="PANTHER" id="PTHR39181">
    <property type="entry name" value="TYROSINE-PROTEIN PHOSPHATASE YWQE"/>
    <property type="match status" value="1"/>
</dbReference>
<dbReference type="STRING" id="1176587.A8C56_00915"/>
<evidence type="ECO:0000256" key="2">
    <source>
        <dbReference type="ARBA" id="ARBA00013064"/>
    </source>
</evidence>
<dbReference type="AlphaFoldDB" id="A0A1A9I7M2"/>
<organism evidence="5 6">
    <name type="scientific">Niabella ginsenosidivorans</name>
    <dbReference type="NCBI Taxonomy" id="1176587"/>
    <lineage>
        <taxon>Bacteria</taxon>
        <taxon>Pseudomonadati</taxon>
        <taxon>Bacteroidota</taxon>
        <taxon>Chitinophagia</taxon>
        <taxon>Chitinophagales</taxon>
        <taxon>Chitinophagaceae</taxon>
        <taxon>Niabella</taxon>
    </lineage>
</organism>
<dbReference type="InterPro" id="IPR016667">
    <property type="entry name" value="Caps_polysacc_synth_CpsB/CapC"/>
</dbReference>
<dbReference type="KEGG" id="nia:A8C56_00915"/>
<evidence type="ECO:0000256" key="1">
    <source>
        <dbReference type="ARBA" id="ARBA00005750"/>
    </source>
</evidence>
<sequence>MFGLFSKKNNKTRMDYTLVKTDMHSHLLPGIDDGAPDLETSIMLIRRFKELGYTKLITTPHILWDLYKNTPDIIENKLELVRNALKENQIDIEITAAAEYFLDDHMTELLQKKEKLLTIKENQVLTEFSTMHKALSMKESLFDVQMAGYQPILAHPERYVYLYKKWDFFHEIKDNGVLFQLNLLSLTGGYGSRVQEIAQYLLDNDFYTFVGTDLHHEGHMSRLQSLQIPEKLQNLLTGDRLLNKAL</sequence>
<dbReference type="SUPFAM" id="SSF89550">
    <property type="entry name" value="PHP domain-like"/>
    <property type="match status" value="1"/>
</dbReference>
<comment type="similarity">
    <text evidence="1">Belongs to the metallo-dependent hydrolases superfamily. CpsB/CapC family.</text>
</comment>
<dbReference type="Pfam" id="PF19567">
    <property type="entry name" value="CpsB_CapC"/>
    <property type="match status" value="1"/>
</dbReference>
<comment type="catalytic activity">
    <reaction evidence="4">
        <text>O-phospho-L-tyrosyl-[protein] + H2O = L-tyrosyl-[protein] + phosphate</text>
        <dbReference type="Rhea" id="RHEA:10684"/>
        <dbReference type="Rhea" id="RHEA-COMP:10136"/>
        <dbReference type="Rhea" id="RHEA-COMP:20101"/>
        <dbReference type="ChEBI" id="CHEBI:15377"/>
        <dbReference type="ChEBI" id="CHEBI:43474"/>
        <dbReference type="ChEBI" id="CHEBI:46858"/>
        <dbReference type="ChEBI" id="CHEBI:61978"/>
        <dbReference type="EC" id="3.1.3.48"/>
    </reaction>
</comment>
<keyword evidence="6" id="KW-1185">Reference proteome</keyword>
<protein>
    <recommendedName>
        <fullName evidence="2">protein-tyrosine-phosphatase</fullName>
        <ecNumber evidence="2">3.1.3.48</ecNumber>
    </recommendedName>
</protein>
<accession>A0A1A9I7M2</accession>
<proteinExistence type="inferred from homology"/>
<evidence type="ECO:0000256" key="3">
    <source>
        <dbReference type="ARBA" id="ARBA00022801"/>
    </source>
</evidence>
<dbReference type="InterPro" id="IPR016195">
    <property type="entry name" value="Pol/histidinol_Pase-like"/>
</dbReference>
<name>A0A1A9I7M2_9BACT</name>
<dbReference type="Proteomes" id="UP000077667">
    <property type="component" value="Chromosome"/>
</dbReference>
<evidence type="ECO:0000256" key="4">
    <source>
        <dbReference type="ARBA" id="ARBA00051722"/>
    </source>
</evidence>
<gene>
    <name evidence="5" type="ORF">A8C56_00915</name>
</gene>
<dbReference type="GO" id="GO:0004725">
    <property type="term" value="F:protein tyrosine phosphatase activity"/>
    <property type="evidence" value="ECO:0007669"/>
    <property type="project" value="UniProtKB-EC"/>
</dbReference>
<evidence type="ECO:0000313" key="6">
    <source>
        <dbReference type="Proteomes" id="UP000077667"/>
    </source>
</evidence>
<dbReference type="GO" id="GO:0030145">
    <property type="term" value="F:manganese ion binding"/>
    <property type="evidence" value="ECO:0007669"/>
    <property type="project" value="InterPro"/>
</dbReference>
<evidence type="ECO:0000313" key="5">
    <source>
        <dbReference type="EMBL" id="ANH83616.1"/>
    </source>
</evidence>
<reference evidence="5 6" key="1">
    <citation type="submission" date="2016-05" db="EMBL/GenBank/DDBJ databases">
        <title>Niabella ginsenosidivorans BS26 whole genome sequencing.</title>
        <authorList>
            <person name="Im W.T."/>
            <person name="Siddiqi M.Z."/>
        </authorList>
    </citation>
    <scope>NUCLEOTIDE SEQUENCE [LARGE SCALE GENOMIC DNA]</scope>
    <source>
        <strain evidence="5 6">BS26</strain>
    </source>
</reference>
<dbReference type="Gene3D" id="3.20.20.140">
    <property type="entry name" value="Metal-dependent hydrolases"/>
    <property type="match status" value="1"/>
</dbReference>
<dbReference type="EC" id="3.1.3.48" evidence="2"/>
<dbReference type="PANTHER" id="PTHR39181:SF1">
    <property type="entry name" value="TYROSINE-PROTEIN PHOSPHATASE YWQE"/>
    <property type="match status" value="1"/>
</dbReference>
<keyword evidence="3" id="KW-0378">Hydrolase</keyword>
<dbReference type="EMBL" id="CP015772">
    <property type="protein sequence ID" value="ANH83616.1"/>
    <property type="molecule type" value="Genomic_DNA"/>
</dbReference>